<dbReference type="InterPro" id="IPR001374">
    <property type="entry name" value="R3H_dom"/>
</dbReference>
<dbReference type="Pfam" id="PF04146">
    <property type="entry name" value="YTH"/>
    <property type="match status" value="1"/>
</dbReference>
<dbReference type="CDD" id="cd18791">
    <property type="entry name" value="SF2_C_RHA"/>
    <property type="match status" value="1"/>
</dbReference>
<dbReference type="PROSITE" id="PS51194">
    <property type="entry name" value="HELICASE_CTER"/>
    <property type="match status" value="1"/>
</dbReference>
<dbReference type="InterPro" id="IPR036770">
    <property type="entry name" value="Ankyrin_rpt-contain_sf"/>
</dbReference>
<dbReference type="PROSITE" id="PS50297">
    <property type="entry name" value="ANK_REP_REGION"/>
    <property type="match status" value="1"/>
</dbReference>
<keyword evidence="6" id="KW-0378">Hydrolase</keyword>
<dbReference type="InterPro" id="IPR014001">
    <property type="entry name" value="Helicase_ATP-bd"/>
</dbReference>
<dbReference type="Gene3D" id="3.30.1370.50">
    <property type="entry name" value="R3H-like domain"/>
    <property type="match status" value="1"/>
</dbReference>
<gene>
    <name evidence="20" type="primary">LOC106463796</name>
</gene>
<dbReference type="Gene3D" id="3.10.590.10">
    <property type="entry name" value="ph1033 like domains"/>
    <property type="match status" value="1"/>
</dbReference>
<keyword evidence="10" id="KW-0800">Toxin</keyword>
<dbReference type="Pfam" id="PF26026">
    <property type="entry name" value="RNA_hel_CTD"/>
    <property type="match status" value="1"/>
</dbReference>
<dbReference type="InterPro" id="IPR001650">
    <property type="entry name" value="Helicase_C-like"/>
</dbReference>
<keyword evidence="3" id="KW-0268">Exocytosis</keyword>
<dbReference type="InterPro" id="IPR007502">
    <property type="entry name" value="Helicase-assoc_dom"/>
</dbReference>
<evidence type="ECO:0000313" key="19">
    <source>
        <dbReference type="Proteomes" id="UP000694941"/>
    </source>
</evidence>
<feature type="domain" description="Helicase ATP-binding" evidence="17">
    <location>
        <begin position="189"/>
        <end position="355"/>
    </location>
</feature>
<dbReference type="InterPro" id="IPR011545">
    <property type="entry name" value="DEAD/DEAH_box_helicase_dom"/>
</dbReference>
<keyword evidence="7 20" id="KW-0347">Helicase</keyword>
<dbReference type="SMART" id="SM00847">
    <property type="entry name" value="HA2"/>
    <property type="match status" value="1"/>
</dbReference>
<keyword evidence="13" id="KW-0040">ANK repeat</keyword>
<dbReference type="PROSITE" id="PS51192">
    <property type="entry name" value="HELICASE_ATP_BIND_1"/>
    <property type="match status" value="1"/>
</dbReference>
<comment type="catalytic activity">
    <reaction evidence="12">
        <text>ATP + H2O = ADP + phosphate + H(+)</text>
        <dbReference type="Rhea" id="RHEA:13065"/>
        <dbReference type="ChEBI" id="CHEBI:15377"/>
        <dbReference type="ChEBI" id="CHEBI:15378"/>
        <dbReference type="ChEBI" id="CHEBI:30616"/>
        <dbReference type="ChEBI" id="CHEBI:43474"/>
        <dbReference type="ChEBI" id="CHEBI:456216"/>
        <dbReference type="EC" id="3.6.4.13"/>
    </reaction>
</comment>
<dbReference type="Pfam" id="PF04408">
    <property type="entry name" value="WHD_HA2"/>
    <property type="match status" value="1"/>
</dbReference>
<evidence type="ECO:0000256" key="13">
    <source>
        <dbReference type="PROSITE-ProRule" id="PRU00023"/>
    </source>
</evidence>
<dbReference type="CDD" id="cd21134">
    <property type="entry name" value="YTH"/>
    <property type="match status" value="1"/>
</dbReference>
<evidence type="ECO:0000256" key="5">
    <source>
        <dbReference type="ARBA" id="ARBA00022741"/>
    </source>
</evidence>
<keyword evidence="10" id="KW-0528">Neurotoxin</keyword>
<dbReference type="Pfam" id="PF00271">
    <property type="entry name" value="Helicase_C"/>
    <property type="match status" value="1"/>
</dbReference>
<dbReference type="PROSITE" id="PS50088">
    <property type="entry name" value="ANK_REPEAT"/>
    <property type="match status" value="1"/>
</dbReference>
<dbReference type="Pfam" id="PF07717">
    <property type="entry name" value="OB_NTP_bind"/>
    <property type="match status" value="1"/>
</dbReference>
<protein>
    <recommendedName>
        <fullName evidence="2">RNA helicase</fullName>
        <ecNumber evidence="2">3.6.4.13</ecNumber>
    </recommendedName>
</protein>
<evidence type="ECO:0000259" key="18">
    <source>
        <dbReference type="PROSITE" id="PS51194"/>
    </source>
</evidence>
<feature type="domain" description="R3H" evidence="16">
    <location>
        <begin position="30"/>
        <end position="94"/>
    </location>
</feature>
<evidence type="ECO:0000256" key="1">
    <source>
        <dbReference type="ARBA" id="ARBA00004175"/>
    </source>
</evidence>
<evidence type="ECO:0000256" key="10">
    <source>
        <dbReference type="ARBA" id="ARBA00023028"/>
    </source>
</evidence>
<dbReference type="GO" id="GO:0004386">
    <property type="term" value="F:helicase activity"/>
    <property type="evidence" value="ECO:0007669"/>
    <property type="project" value="UniProtKB-KW"/>
</dbReference>
<keyword evidence="11" id="KW-1053">Target membrane</keyword>
<dbReference type="InterPro" id="IPR036867">
    <property type="entry name" value="R3H_dom_sf"/>
</dbReference>
<evidence type="ECO:0000259" key="15">
    <source>
        <dbReference type="PROSITE" id="PS50882"/>
    </source>
</evidence>
<name>A0ABM1STZ8_LIMPO</name>
<sequence>MLPSIPSCSGGLYGALQKMTKKGKNICVGEELRIAVTLTLKKFRMNEDQKELEFPSSLTNVERAFIHMYCQSLGLKSKSRGNGANRYLTVYKKEGSTIVQADAVFQMGRVSKQHVVTLLERYPVSARERQELLPPTERDRLMGHENRDVNRTTGRLNNGIPQVPQSRLDSELSSVRESLPIWPLRENIVKTIFHNQVVLLVGDTGCGKTTQVPQFILDHCHVSGQPCRIICTQPRRLAALSVAERVAAERGEKIGQTVGYQIRLESRVSPKTLLTFCTNGVLLRTLMGGDAAMATVTHVIIDEIHERDRFSDFLMIIARDLLLKFRNLKLVLMSATLDTQLFVKYFGGCPVVDVPGQIHDVKAYFLEDVLKSTGYMSKAMQKYKKELSKFKSQKEKLNLWCTKGLPTAVSDSACSLPVSTSQQGRPVTGCIQQMGYYIGEQLFQEKTELTLELKAEMDKALEEAWLRGSEEAFTHLIHLILSENISVDYQHSETSASPLMIASGRGNTSVVEELLNFGATITLRASNDWTAIDWAQKFEQKEVYDILMAYLSTMQYSSKQPEDDHAKAGFGLDTSGEDKELLDIYQHTFDDELVDYELILCLLHKIHSSQEEGAILVFLPGYDDIVTMREKILSDDKRISDASRYVLYTLHSSMQSYDQKCVFKPAPPGVRKIILATNIAETSITISDVVFIIDCGKVKEKSYDALVGVTMLKSVWVSQSSAIQRRGRAGRCRPGFCYHMFSRTRFPHLQRFQLPEILRMPIHELCLQAKLLAPPNVPIADFLARAPDPPAFIVTRKAVTLLKTIDALDPWEQLTELGLHLLDLPIEPRLGKMVLYSVVLKCLDPILTVVCALAYKDPFLLPNQPSQKRASHVAKQKLAADTFSDHMVLLRAFQAWQKARNDGYEKAFGEKTFISAATMEMIVGIRTQLLGQLRASGFVRARGGGDIRDLNSNSENWAVVKAALCAGMYPNLIRVDRERQQLITQQESKVRFHPSSVMNRLPKSSRETIGNAHKNTVSSLPSDWLVYEEMTRTGHLAYARCVTLVSPITVALFAGPARLPLDAVHEPEQGRFDGYMEESDSEEEEKTEGPKSIFKLDEWVCFKIEPELSRLSLNLRQKWHALFLRRMQSPAKPWSQVDEAVVRAIVGVLTAEEQALGLQQPAGIGQRPKPMANDFCPPVPSSNQQTPIGQAPGAYPIQGISNTPLRTSARHGSLESDPSDDSWSNTVDASRYSASFPGSKPSFVPLKKGIVKKRYSRGSDEKSDTSSVRSAGSGSGSTPISPCHSPAPPNTSTTSSLKEKSELSVFGLPSSTRYFIIKASSLRAIDVSVANGIWAFTPSTERKLLWALKDGKEVCLVFSAQGSGHFQGYARLTSEIQEQRSPEFCAPNLGNCYRIEWMKRANLPFQVTRQLQNPWNENRKVQISRDGQELEPSVGEALCKLWDKMGPSMTKSWRPAENQPPIGQFSSYGGRDTTLLMSGGGVKILPNSPWLTGNQPSGVVTTTAWSTGGQ</sequence>
<evidence type="ECO:0000256" key="12">
    <source>
        <dbReference type="ARBA" id="ARBA00047984"/>
    </source>
</evidence>
<evidence type="ECO:0000256" key="11">
    <source>
        <dbReference type="ARBA" id="ARBA00023298"/>
    </source>
</evidence>
<evidence type="ECO:0000256" key="14">
    <source>
        <dbReference type="SAM" id="MobiDB-lite"/>
    </source>
</evidence>
<evidence type="ECO:0000256" key="2">
    <source>
        <dbReference type="ARBA" id="ARBA00012552"/>
    </source>
</evidence>
<keyword evidence="9" id="KW-0694">RNA-binding</keyword>
<dbReference type="Gene3D" id="1.25.40.20">
    <property type="entry name" value="Ankyrin repeat-containing domain"/>
    <property type="match status" value="1"/>
</dbReference>
<keyword evidence="19" id="KW-1185">Reference proteome</keyword>
<evidence type="ECO:0000259" key="16">
    <source>
        <dbReference type="PROSITE" id="PS51061"/>
    </source>
</evidence>
<dbReference type="SUPFAM" id="SSF52540">
    <property type="entry name" value="P-loop containing nucleoside triphosphate hydrolases"/>
    <property type="match status" value="2"/>
</dbReference>
<evidence type="ECO:0000256" key="8">
    <source>
        <dbReference type="ARBA" id="ARBA00022840"/>
    </source>
</evidence>
<feature type="region of interest" description="Disordered" evidence="14">
    <location>
        <begin position="1254"/>
        <end position="1298"/>
    </location>
</feature>
<comment type="subcellular location">
    <subcellularLocation>
        <location evidence="1">Target cell membrane</location>
    </subcellularLocation>
</comment>
<dbReference type="SMART" id="SM00393">
    <property type="entry name" value="R3H"/>
    <property type="match status" value="1"/>
</dbReference>
<dbReference type="EC" id="3.6.4.13" evidence="2"/>
<keyword evidence="11" id="KW-0472">Membrane</keyword>
<dbReference type="PANTHER" id="PTHR18934">
    <property type="entry name" value="ATP-DEPENDENT RNA HELICASE"/>
    <property type="match status" value="1"/>
</dbReference>
<dbReference type="InterPro" id="IPR007275">
    <property type="entry name" value="YTH_domain"/>
</dbReference>
<dbReference type="InterPro" id="IPR034083">
    <property type="entry name" value="R3H_DEXH_helicase"/>
</dbReference>
<keyword evidence="8" id="KW-0067">ATP-binding</keyword>
<dbReference type="InterPro" id="IPR011709">
    <property type="entry name" value="DEAD-box_helicase_OB_fold"/>
</dbReference>
<proteinExistence type="predicted"/>
<dbReference type="CDD" id="cd06007">
    <property type="entry name" value="R3H_DEXH_helicase"/>
    <property type="match status" value="1"/>
</dbReference>
<feature type="region of interest" description="Disordered" evidence="14">
    <location>
        <begin position="1162"/>
        <end position="1225"/>
    </location>
</feature>
<dbReference type="Proteomes" id="UP000694941">
    <property type="component" value="Unplaced"/>
</dbReference>
<dbReference type="GeneID" id="106463796"/>
<feature type="repeat" description="ANK" evidence="13">
    <location>
        <begin position="494"/>
        <end position="526"/>
    </location>
</feature>
<dbReference type="Pfam" id="PF01424">
    <property type="entry name" value="R3H"/>
    <property type="match status" value="1"/>
</dbReference>
<keyword evidence="5" id="KW-0547">Nucleotide-binding</keyword>
<dbReference type="PROSITE" id="PS51061">
    <property type="entry name" value="R3H"/>
    <property type="match status" value="1"/>
</dbReference>
<evidence type="ECO:0000256" key="3">
    <source>
        <dbReference type="ARBA" id="ARBA00022483"/>
    </source>
</evidence>
<dbReference type="InterPro" id="IPR048333">
    <property type="entry name" value="HA2_WH"/>
</dbReference>
<dbReference type="PANTHER" id="PTHR18934:SF213">
    <property type="entry name" value="3'-5' RNA HELICASE YTHDC2"/>
    <property type="match status" value="1"/>
</dbReference>
<evidence type="ECO:0000256" key="6">
    <source>
        <dbReference type="ARBA" id="ARBA00022801"/>
    </source>
</evidence>
<keyword evidence="4" id="KW-1052">Target cell membrane</keyword>
<dbReference type="InterPro" id="IPR027417">
    <property type="entry name" value="P-loop_NTPase"/>
</dbReference>
<evidence type="ECO:0000256" key="7">
    <source>
        <dbReference type="ARBA" id="ARBA00022806"/>
    </source>
</evidence>
<evidence type="ECO:0000256" key="9">
    <source>
        <dbReference type="ARBA" id="ARBA00022884"/>
    </source>
</evidence>
<feature type="domain" description="Helicase C-terminal" evidence="18">
    <location>
        <begin position="598"/>
        <end position="773"/>
    </location>
</feature>
<keyword evidence="10" id="KW-0638">Presynaptic neurotoxin</keyword>
<reference evidence="20" key="1">
    <citation type="submission" date="2025-08" db="UniProtKB">
        <authorList>
            <consortium name="RefSeq"/>
        </authorList>
    </citation>
    <scope>IDENTIFICATION</scope>
    <source>
        <tissue evidence="20">Muscle</tissue>
    </source>
</reference>
<organism evidence="19 20">
    <name type="scientific">Limulus polyphemus</name>
    <name type="common">Atlantic horseshoe crab</name>
    <dbReference type="NCBI Taxonomy" id="6850"/>
    <lineage>
        <taxon>Eukaryota</taxon>
        <taxon>Metazoa</taxon>
        <taxon>Ecdysozoa</taxon>
        <taxon>Arthropoda</taxon>
        <taxon>Chelicerata</taxon>
        <taxon>Merostomata</taxon>
        <taxon>Xiphosura</taxon>
        <taxon>Limulidae</taxon>
        <taxon>Limulus</taxon>
    </lineage>
</organism>
<dbReference type="RefSeq" id="XP_022247104.1">
    <property type="nucleotide sequence ID" value="XM_022391396.1"/>
</dbReference>
<dbReference type="SMART" id="SM00487">
    <property type="entry name" value="DEXDc"/>
    <property type="match status" value="1"/>
</dbReference>
<dbReference type="SUPFAM" id="SSF82708">
    <property type="entry name" value="R3H domain"/>
    <property type="match status" value="1"/>
</dbReference>
<evidence type="ECO:0000256" key="4">
    <source>
        <dbReference type="ARBA" id="ARBA00022537"/>
    </source>
</evidence>
<dbReference type="PROSITE" id="PS50882">
    <property type="entry name" value="YTH"/>
    <property type="match status" value="1"/>
</dbReference>
<dbReference type="Pfam" id="PF00270">
    <property type="entry name" value="DEAD"/>
    <property type="match status" value="1"/>
</dbReference>
<dbReference type="Gene3D" id="3.40.50.300">
    <property type="entry name" value="P-loop containing nucleotide triphosphate hydrolases"/>
    <property type="match status" value="2"/>
</dbReference>
<dbReference type="Pfam" id="PF21010">
    <property type="entry name" value="HA2_C"/>
    <property type="match status" value="1"/>
</dbReference>
<dbReference type="SUPFAM" id="SSF48403">
    <property type="entry name" value="Ankyrin repeat"/>
    <property type="match status" value="1"/>
</dbReference>
<evidence type="ECO:0000313" key="20">
    <source>
        <dbReference type="RefSeq" id="XP_022247104.1"/>
    </source>
</evidence>
<feature type="domain" description="YTH" evidence="15">
    <location>
        <begin position="1312"/>
        <end position="1442"/>
    </location>
</feature>
<dbReference type="InterPro" id="IPR059023">
    <property type="entry name" value="RNA_hel_CTD"/>
</dbReference>
<accession>A0ABM1STZ8</accession>
<dbReference type="SMART" id="SM00490">
    <property type="entry name" value="HELICc"/>
    <property type="match status" value="1"/>
</dbReference>
<dbReference type="Gene3D" id="1.20.120.1080">
    <property type="match status" value="1"/>
</dbReference>
<dbReference type="InterPro" id="IPR002110">
    <property type="entry name" value="Ankyrin_rpt"/>
</dbReference>
<evidence type="ECO:0000259" key="17">
    <source>
        <dbReference type="PROSITE" id="PS51192"/>
    </source>
</evidence>